<comment type="caution">
    <text evidence="1">The sequence shown here is derived from an EMBL/GenBank/DDBJ whole genome shotgun (WGS) entry which is preliminary data.</text>
</comment>
<gene>
    <name evidence="1" type="ORF">CARN6_1966</name>
</gene>
<organism evidence="1">
    <name type="scientific">mine drainage metagenome</name>
    <dbReference type="NCBI Taxonomy" id="410659"/>
    <lineage>
        <taxon>unclassified sequences</taxon>
        <taxon>metagenomes</taxon>
        <taxon>ecological metagenomes</taxon>
    </lineage>
</organism>
<protein>
    <submittedName>
        <fullName evidence="1">Uncharacterized protein</fullName>
    </submittedName>
</protein>
<reference evidence="1" key="1">
    <citation type="submission" date="2009-10" db="EMBL/GenBank/DDBJ databases">
        <title>Diversity of trophic interactions inside an arsenic-rich microbial ecosystem.</title>
        <authorList>
            <person name="Bertin P.N."/>
            <person name="Heinrich-Salmeron A."/>
            <person name="Pelletier E."/>
            <person name="Goulhen-Chollet F."/>
            <person name="Arsene-Ploetze F."/>
            <person name="Gallien S."/>
            <person name="Calteau A."/>
            <person name="Vallenet D."/>
            <person name="Casiot C."/>
            <person name="Chane-Woon-Ming B."/>
            <person name="Giloteaux L."/>
            <person name="Barakat M."/>
            <person name="Bonnefoy V."/>
            <person name="Bruneel O."/>
            <person name="Chandler M."/>
            <person name="Cleiss J."/>
            <person name="Duran R."/>
            <person name="Elbaz-Poulichet F."/>
            <person name="Fonknechten N."/>
            <person name="Lauga B."/>
            <person name="Mornico D."/>
            <person name="Ortet P."/>
            <person name="Schaeffer C."/>
            <person name="Siguier P."/>
            <person name="Alexander Thil Smith A."/>
            <person name="Van Dorsselaer A."/>
            <person name="Weissenbach J."/>
            <person name="Medigue C."/>
            <person name="Le Paslier D."/>
        </authorList>
    </citation>
    <scope>NUCLEOTIDE SEQUENCE</scope>
</reference>
<accession>E6QMM1</accession>
<sequence length="86" mass="10038">MMQVRMIIFPCDDGLDVVIWGKWTQGSMRHRHFDDRTCMVNMLESLHLLSSEDAKKLENFVFIDDCPIYSSEIEEDILAMHGFVQA</sequence>
<dbReference type="EMBL" id="CABQ01000229">
    <property type="protein sequence ID" value="CBI08492.1"/>
    <property type="molecule type" value="Genomic_DNA"/>
</dbReference>
<evidence type="ECO:0000313" key="1">
    <source>
        <dbReference type="EMBL" id="CBI08492.1"/>
    </source>
</evidence>
<name>E6QMM1_9ZZZZ</name>
<dbReference type="AlphaFoldDB" id="E6QMM1"/>
<proteinExistence type="predicted"/>